<dbReference type="OrthoDB" id="437910at2"/>
<feature type="transmembrane region" description="Helical" evidence="8">
    <location>
        <begin position="12"/>
        <end position="32"/>
    </location>
</feature>
<keyword evidence="2" id="KW-1003">Cell membrane</keyword>
<evidence type="ECO:0000256" key="6">
    <source>
        <dbReference type="ARBA" id="ARBA00022989"/>
    </source>
</evidence>
<evidence type="ECO:0000256" key="4">
    <source>
        <dbReference type="ARBA" id="ARBA00022679"/>
    </source>
</evidence>
<reference evidence="9 10" key="1">
    <citation type="submission" date="2018-02" db="EMBL/GenBank/DDBJ databases">
        <authorList>
            <person name="Cohen D.B."/>
            <person name="Kent A.D."/>
        </authorList>
    </citation>
    <scope>NUCLEOTIDE SEQUENCE [LARGE SCALE GENOMIC DNA]</scope>
    <source>
        <strain evidence="9 10">ULC007</strain>
    </source>
</reference>
<keyword evidence="5 8" id="KW-0812">Transmembrane</keyword>
<feature type="transmembrane region" description="Helical" evidence="8">
    <location>
        <begin position="195"/>
        <end position="228"/>
    </location>
</feature>
<gene>
    <name evidence="9" type="ORF">C7B65_19990</name>
</gene>
<evidence type="ECO:0000256" key="2">
    <source>
        <dbReference type="ARBA" id="ARBA00022475"/>
    </source>
</evidence>
<feature type="transmembrane region" description="Helical" evidence="8">
    <location>
        <begin position="123"/>
        <end position="140"/>
    </location>
</feature>
<dbReference type="STRING" id="1920490.GCA_001895925_02002"/>
<feature type="transmembrane region" description="Helical" evidence="8">
    <location>
        <begin position="355"/>
        <end position="377"/>
    </location>
</feature>
<dbReference type="EMBL" id="PVWG01000034">
    <property type="protein sequence ID" value="PSB16981.1"/>
    <property type="molecule type" value="Genomic_DNA"/>
</dbReference>
<dbReference type="PANTHER" id="PTHR33908:SF11">
    <property type="entry name" value="MEMBRANE PROTEIN"/>
    <property type="match status" value="1"/>
</dbReference>
<comment type="subcellular location">
    <subcellularLocation>
        <location evidence="1">Cell membrane</location>
        <topology evidence="1">Multi-pass membrane protein</topology>
    </subcellularLocation>
</comment>
<dbReference type="PANTHER" id="PTHR33908">
    <property type="entry name" value="MANNOSYLTRANSFERASE YKCB-RELATED"/>
    <property type="match status" value="1"/>
</dbReference>
<reference evidence="9 10" key="2">
    <citation type="submission" date="2018-03" db="EMBL/GenBank/DDBJ databases">
        <title>The ancient ancestry and fast evolution of plastids.</title>
        <authorList>
            <person name="Moore K.R."/>
            <person name="Magnabosco C."/>
            <person name="Momper L."/>
            <person name="Gold D.A."/>
            <person name="Bosak T."/>
            <person name="Fournier G.P."/>
        </authorList>
    </citation>
    <scope>NUCLEOTIDE SEQUENCE [LARGE SCALE GENOMIC DNA]</scope>
    <source>
        <strain evidence="9 10">ULC007</strain>
    </source>
</reference>
<evidence type="ECO:0000256" key="1">
    <source>
        <dbReference type="ARBA" id="ARBA00004651"/>
    </source>
</evidence>
<dbReference type="RefSeq" id="WP_073074411.1">
    <property type="nucleotide sequence ID" value="NZ_MPPI01000036.1"/>
</dbReference>
<dbReference type="Gene3D" id="1.25.40.10">
    <property type="entry name" value="Tetratricopeptide repeat domain"/>
    <property type="match status" value="1"/>
</dbReference>
<dbReference type="GO" id="GO:0016763">
    <property type="term" value="F:pentosyltransferase activity"/>
    <property type="evidence" value="ECO:0007669"/>
    <property type="project" value="TreeGrafter"/>
</dbReference>
<feature type="transmembrane region" description="Helical" evidence="8">
    <location>
        <begin position="100"/>
        <end position="117"/>
    </location>
</feature>
<feature type="transmembrane region" description="Helical" evidence="8">
    <location>
        <begin position="383"/>
        <end position="402"/>
    </location>
</feature>
<evidence type="ECO:0000256" key="8">
    <source>
        <dbReference type="SAM" id="Phobius"/>
    </source>
</evidence>
<dbReference type="Proteomes" id="UP000238634">
    <property type="component" value="Unassembled WGS sequence"/>
</dbReference>
<dbReference type="InterPro" id="IPR050297">
    <property type="entry name" value="LipidA_mod_glycosyltrf_83"/>
</dbReference>
<keyword evidence="3" id="KW-0328">Glycosyltransferase</keyword>
<accession>A0A2T1D956</accession>
<evidence type="ECO:0000256" key="7">
    <source>
        <dbReference type="ARBA" id="ARBA00023136"/>
    </source>
</evidence>
<keyword evidence="10" id="KW-1185">Reference proteome</keyword>
<evidence type="ECO:0000313" key="10">
    <source>
        <dbReference type="Proteomes" id="UP000238634"/>
    </source>
</evidence>
<comment type="caution">
    <text evidence="9">The sequence shown here is derived from an EMBL/GenBank/DDBJ whole genome shotgun (WGS) entry which is preliminary data.</text>
</comment>
<evidence type="ECO:0000256" key="5">
    <source>
        <dbReference type="ARBA" id="ARBA00022692"/>
    </source>
</evidence>
<feature type="transmembrane region" description="Helical" evidence="8">
    <location>
        <begin position="409"/>
        <end position="428"/>
    </location>
</feature>
<feature type="transmembrane region" description="Helical" evidence="8">
    <location>
        <begin position="69"/>
        <end position="88"/>
    </location>
</feature>
<keyword evidence="7 8" id="KW-0472">Membrane</keyword>
<dbReference type="SUPFAM" id="SSF48452">
    <property type="entry name" value="TPR-like"/>
    <property type="match status" value="1"/>
</dbReference>
<sequence>MGATKPDWIKGLPILGLIWLTGAVIDRVWFAIDQSIPGWDQADYLTGAMNYWRALQSPQWFSQSWWAEFWMLSSKIPPLVYISTVPFLSIFGTGVEQSTIVNLLYSAILLGSVYGLGARLFDVQVGLWAAAICLLFPELYRIRLDFLLDYPLVAMVTLSIFTLTMWAVSKGESLSKSQNHPSFHGLTLHPASYPWIWSIAFGIAFGLSLLTKQTALLFLAVPIAWLLFTFLWQKAWIKLAQLLLSLTIALTICLPWYRLNWLLVLTSSKRATIDSAIVEGDPPLNTLAAWIFYLKLLPSLVSYPLLIAGLVGLLLYWKRSVILGEWFISGGRLRQKIDYGGLRKRGYRQAIYRRWWRSLGWLAVFLAGGYLLSSLNVNKDDRYITPLLPVLAVVLAQGLVLFPDRLRGLRWGAVGLSTLIMVFNLMPIEFVPRFWSSTYSHHATLAADWHHEDVIDEVIRTDPYLRSTVGVLPSLPSFNQHNLNYFGVLQNFQVYGRQVGTRLKQVEQDARSLSWFVTKSGDQGSIRQSSALTALEKTIVQSSDLQLKKTWSLPDRSTLYLYHRQVPTLQVQPLETKGGQPVRLEQVRVPNQAAPGQPLPVTYRWSGSWKELKSGLVLLTWSRTDGTKAGNRWLHDHAIALGMLQPKAGKDNAQFQIIERLAMLPPANAAGSYTLTATYLNSKTGETYRIPVPEVRLKINADAIAIADAQVDFVTRLRSLSALIPKGVSALPGVFEQIGSINQYDPTQSYAVQARQTLAYRLQQEPKNLEFAYNLALATVLTRQVDRAIVAFERVTQLDSKNPYAYAYLAFVNLYDFRPKAAQTALRSALALNPNLPELHALNGVAALMQGNLVQAGQEARTFQKG</sequence>
<feature type="transmembrane region" description="Helical" evidence="8">
    <location>
        <begin position="235"/>
        <end position="257"/>
    </location>
</feature>
<name>A0A2T1D956_9CYAN</name>
<protein>
    <submittedName>
        <fullName evidence="9">Phospholipid carrier-dependent glycosyltransferase</fullName>
    </submittedName>
</protein>
<organism evidence="9 10">
    <name type="scientific">Phormidesmis priestleyi ULC007</name>
    <dbReference type="NCBI Taxonomy" id="1920490"/>
    <lineage>
        <taxon>Bacteria</taxon>
        <taxon>Bacillati</taxon>
        <taxon>Cyanobacteriota</taxon>
        <taxon>Cyanophyceae</taxon>
        <taxon>Leptolyngbyales</taxon>
        <taxon>Leptolyngbyaceae</taxon>
        <taxon>Phormidesmis</taxon>
    </lineage>
</organism>
<feature type="transmembrane region" description="Helical" evidence="8">
    <location>
        <begin position="147"/>
        <end position="168"/>
    </location>
</feature>
<dbReference type="InterPro" id="IPR011990">
    <property type="entry name" value="TPR-like_helical_dom_sf"/>
</dbReference>
<dbReference type="GO" id="GO:0005886">
    <property type="term" value="C:plasma membrane"/>
    <property type="evidence" value="ECO:0007669"/>
    <property type="project" value="UniProtKB-SubCell"/>
</dbReference>
<dbReference type="AlphaFoldDB" id="A0A2T1D956"/>
<keyword evidence="6 8" id="KW-1133">Transmembrane helix</keyword>
<proteinExistence type="predicted"/>
<dbReference type="GO" id="GO:0009103">
    <property type="term" value="P:lipopolysaccharide biosynthetic process"/>
    <property type="evidence" value="ECO:0007669"/>
    <property type="project" value="UniProtKB-ARBA"/>
</dbReference>
<keyword evidence="4 9" id="KW-0808">Transferase</keyword>
<evidence type="ECO:0000256" key="3">
    <source>
        <dbReference type="ARBA" id="ARBA00022676"/>
    </source>
</evidence>
<evidence type="ECO:0000313" key="9">
    <source>
        <dbReference type="EMBL" id="PSB16981.1"/>
    </source>
</evidence>